<dbReference type="OrthoDB" id="6153132at2759"/>
<evidence type="ECO:0008006" key="3">
    <source>
        <dbReference type="Google" id="ProtNLM"/>
    </source>
</evidence>
<reference evidence="1 2" key="1">
    <citation type="submission" date="2020-06" db="EMBL/GenBank/DDBJ databases">
        <authorList>
            <person name="Li R."/>
            <person name="Bekaert M."/>
        </authorList>
    </citation>
    <scope>NUCLEOTIDE SEQUENCE [LARGE SCALE GENOMIC DNA]</scope>
    <source>
        <strain evidence="2">wild</strain>
    </source>
</reference>
<protein>
    <recommendedName>
        <fullName evidence="3">SWIM-type domain-containing protein</fullName>
    </recommendedName>
</protein>
<dbReference type="AlphaFoldDB" id="A0A6J8BWC3"/>
<evidence type="ECO:0000313" key="1">
    <source>
        <dbReference type="EMBL" id="CAC5388348.1"/>
    </source>
</evidence>
<accession>A0A6J8BWC3</accession>
<name>A0A6J8BWC3_MYTCO</name>
<gene>
    <name evidence="1" type="ORF">MCOR_23619</name>
</gene>
<keyword evidence="2" id="KW-1185">Reference proteome</keyword>
<dbReference type="EMBL" id="CACVKT020004159">
    <property type="protein sequence ID" value="CAC5388348.1"/>
    <property type="molecule type" value="Genomic_DNA"/>
</dbReference>
<proteinExistence type="predicted"/>
<dbReference type="Proteomes" id="UP000507470">
    <property type="component" value="Unassembled WGS sequence"/>
</dbReference>
<organism evidence="1 2">
    <name type="scientific">Mytilus coruscus</name>
    <name type="common">Sea mussel</name>
    <dbReference type="NCBI Taxonomy" id="42192"/>
    <lineage>
        <taxon>Eukaryota</taxon>
        <taxon>Metazoa</taxon>
        <taxon>Spiralia</taxon>
        <taxon>Lophotrochozoa</taxon>
        <taxon>Mollusca</taxon>
        <taxon>Bivalvia</taxon>
        <taxon>Autobranchia</taxon>
        <taxon>Pteriomorphia</taxon>
        <taxon>Mytilida</taxon>
        <taxon>Mytiloidea</taxon>
        <taxon>Mytilidae</taxon>
        <taxon>Mytilinae</taxon>
        <taxon>Mytilus</taxon>
    </lineage>
</organism>
<evidence type="ECO:0000313" key="2">
    <source>
        <dbReference type="Proteomes" id="UP000507470"/>
    </source>
</evidence>
<sequence length="205" mass="23155">MAVTTKLDVLPHVINIEYFKDKPLTGRSKEQGYNYFTLGYIHSVNLCEVNDQEVDIAAKCYRSMRKNEPPHKVNITVRKDEKYISDSKCPCVAGFQLNCHLPVYHSNGINQEEKIKPQPVVSMTLADPPNSPADRKRKPIFTQIPLETIPVATPTEILTLKEDKNIPLSYLLQENSPTVSTKLGQVQTGSSLFFHVSNVSMIQRI</sequence>